<proteinExistence type="predicted"/>
<feature type="region of interest" description="Disordered" evidence="1">
    <location>
        <begin position="1"/>
        <end position="52"/>
    </location>
</feature>
<reference evidence="2 3" key="1">
    <citation type="submission" date="2021-06" db="EMBL/GenBank/DDBJ databases">
        <authorList>
            <person name="Kallberg Y."/>
            <person name="Tangrot J."/>
            <person name="Rosling A."/>
        </authorList>
    </citation>
    <scope>NUCLEOTIDE SEQUENCE [LARGE SCALE GENOMIC DNA]</scope>
    <source>
        <strain evidence="2 3">120-4 pot B 10/14</strain>
    </source>
</reference>
<feature type="compositionally biased region" description="Basic and acidic residues" evidence="1">
    <location>
        <begin position="17"/>
        <end position="30"/>
    </location>
</feature>
<dbReference type="Proteomes" id="UP000789901">
    <property type="component" value="Unassembled WGS sequence"/>
</dbReference>
<gene>
    <name evidence="2" type="ORF">GMARGA_LOCUS32767</name>
</gene>
<organism evidence="2 3">
    <name type="scientific">Gigaspora margarita</name>
    <dbReference type="NCBI Taxonomy" id="4874"/>
    <lineage>
        <taxon>Eukaryota</taxon>
        <taxon>Fungi</taxon>
        <taxon>Fungi incertae sedis</taxon>
        <taxon>Mucoromycota</taxon>
        <taxon>Glomeromycotina</taxon>
        <taxon>Glomeromycetes</taxon>
        <taxon>Diversisporales</taxon>
        <taxon>Gigasporaceae</taxon>
        <taxon>Gigaspora</taxon>
    </lineage>
</organism>
<feature type="compositionally biased region" description="Polar residues" evidence="1">
    <location>
        <begin position="32"/>
        <end position="41"/>
    </location>
</feature>
<evidence type="ECO:0000313" key="3">
    <source>
        <dbReference type="Proteomes" id="UP000789901"/>
    </source>
</evidence>
<accession>A0ABN7WMA4</accession>
<evidence type="ECO:0000313" key="2">
    <source>
        <dbReference type="EMBL" id="CAG8835868.1"/>
    </source>
</evidence>
<protein>
    <submittedName>
        <fullName evidence="2">10815_t:CDS:1</fullName>
    </submittedName>
</protein>
<feature type="non-terminal residue" evidence="2">
    <location>
        <position position="1"/>
    </location>
</feature>
<name>A0ABN7WMA4_GIGMA</name>
<dbReference type="EMBL" id="CAJVQB010052356">
    <property type="protein sequence ID" value="CAG8835868.1"/>
    <property type="molecule type" value="Genomic_DNA"/>
</dbReference>
<sequence>SLRNLRRKETPSNANNRRSEVPNYKDEKRNSIHTTPTQQANGKYLKKDIAKK</sequence>
<comment type="caution">
    <text evidence="2">The sequence shown here is derived from an EMBL/GenBank/DDBJ whole genome shotgun (WGS) entry which is preliminary data.</text>
</comment>
<keyword evidence="3" id="KW-1185">Reference proteome</keyword>
<evidence type="ECO:0000256" key="1">
    <source>
        <dbReference type="SAM" id="MobiDB-lite"/>
    </source>
</evidence>